<evidence type="ECO:0000256" key="1">
    <source>
        <dbReference type="SAM" id="MobiDB-lite"/>
    </source>
</evidence>
<accession>A0ABN8ILT3</accession>
<keyword evidence="3" id="KW-1185">Reference proteome</keyword>
<feature type="compositionally biased region" description="Polar residues" evidence="1">
    <location>
        <begin position="154"/>
        <end position="163"/>
    </location>
</feature>
<sequence length="163" mass="18235">MFQLFQNKLGFITQTVEEQRLLSCELTDTSEEVPRLQRTSKPIPLRFKVVDRCRSTCGSTRTVLLSSSGLKKDETVMTKWLSSQIRFEPAYGGIGRQPPSGRNGLDAAVGTQPEPDTAVHSAGTRQRGRRSIPGNRLFDASRHTTRVSRLVTKPMQTRNSESE</sequence>
<organism evidence="2 3">
    <name type="scientific">Iphiclides podalirius</name>
    <name type="common">scarce swallowtail</name>
    <dbReference type="NCBI Taxonomy" id="110791"/>
    <lineage>
        <taxon>Eukaryota</taxon>
        <taxon>Metazoa</taxon>
        <taxon>Ecdysozoa</taxon>
        <taxon>Arthropoda</taxon>
        <taxon>Hexapoda</taxon>
        <taxon>Insecta</taxon>
        <taxon>Pterygota</taxon>
        <taxon>Neoptera</taxon>
        <taxon>Endopterygota</taxon>
        <taxon>Lepidoptera</taxon>
        <taxon>Glossata</taxon>
        <taxon>Ditrysia</taxon>
        <taxon>Papilionoidea</taxon>
        <taxon>Papilionidae</taxon>
        <taxon>Papilioninae</taxon>
        <taxon>Iphiclides</taxon>
    </lineage>
</organism>
<feature type="region of interest" description="Disordered" evidence="1">
    <location>
        <begin position="91"/>
        <end position="163"/>
    </location>
</feature>
<dbReference type="Proteomes" id="UP000837857">
    <property type="component" value="Chromosome 28"/>
</dbReference>
<feature type="non-terminal residue" evidence="2">
    <location>
        <position position="163"/>
    </location>
</feature>
<dbReference type="EMBL" id="OW152840">
    <property type="protein sequence ID" value="CAH2061730.1"/>
    <property type="molecule type" value="Genomic_DNA"/>
</dbReference>
<gene>
    <name evidence="2" type="ORF">IPOD504_LOCUS11406</name>
</gene>
<reference evidence="2" key="1">
    <citation type="submission" date="2022-03" db="EMBL/GenBank/DDBJ databases">
        <authorList>
            <person name="Martin H S."/>
        </authorList>
    </citation>
    <scope>NUCLEOTIDE SEQUENCE</scope>
</reference>
<proteinExistence type="predicted"/>
<protein>
    <submittedName>
        <fullName evidence="2">Uncharacterized protein</fullName>
    </submittedName>
</protein>
<evidence type="ECO:0000313" key="3">
    <source>
        <dbReference type="Proteomes" id="UP000837857"/>
    </source>
</evidence>
<evidence type="ECO:0000313" key="2">
    <source>
        <dbReference type="EMBL" id="CAH2061730.1"/>
    </source>
</evidence>
<name>A0ABN8ILT3_9NEOP</name>